<evidence type="ECO:0000313" key="2">
    <source>
        <dbReference type="Proteomes" id="UP000281028"/>
    </source>
</evidence>
<protein>
    <submittedName>
        <fullName evidence="1">GNAT family N-acetyltransferase</fullName>
    </submittedName>
</protein>
<dbReference type="PROSITE" id="PS51186">
    <property type="entry name" value="GNAT"/>
    <property type="match status" value="1"/>
</dbReference>
<evidence type="ECO:0000313" key="1">
    <source>
        <dbReference type="EMBL" id="NSL85561.1"/>
    </source>
</evidence>
<dbReference type="Gene3D" id="3.40.630.30">
    <property type="match status" value="1"/>
</dbReference>
<comment type="caution">
    <text evidence="1">The sequence shown here is derived from an EMBL/GenBank/DDBJ whole genome shotgun (WGS) entry which is preliminary data.</text>
</comment>
<name>A0A3S1BIB1_9BACT</name>
<dbReference type="OrthoDB" id="9804948at2"/>
<gene>
    <name evidence="1" type="ORF">ECE50_001880</name>
</gene>
<dbReference type="EMBL" id="RIAR02000001">
    <property type="protein sequence ID" value="NSL85561.1"/>
    <property type="molecule type" value="Genomic_DNA"/>
</dbReference>
<reference evidence="1" key="1">
    <citation type="submission" date="2020-05" db="EMBL/GenBank/DDBJ databases">
        <title>Chitinophaga laudate sp. nov., isolated from a tropical peat swamp.</title>
        <authorList>
            <person name="Goh C.B.S."/>
            <person name="Lee M.S."/>
            <person name="Parimannan S."/>
            <person name="Pasbakhsh P."/>
            <person name="Yule C.M."/>
            <person name="Rajandas H."/>
            <person name="Loke S."/>
            <person name="Croft L."/>
            <person name="Tan J.B.L."/>
        </authorList>
    </citation>
    <scope>NUCLEOTIDE SEQUENCE</scope>
    <source>
        <strain evidence="1">Mgbs1</strain>
    </source>
</reference>
<dbReference type="InterPro" id="IPR000182">
    <property type="entry name" value="GNAT_dom"/>
</dbReference>
<dbReference type="GO" id="GO:0016747">
    <property type="term" value="F:acyltransferase activity, transferring groups other than amino-acyl groups"/>
    <property type="evidence" value="ECO:0007669"/>
    <property type="project" value="InterPro"/>
</dbReference>
<accession>A0A3S1BIB1</accession>
<dbReference type="Pfam" id="PF13508">
    <property type="entry name" value="Acetyltransf_7"/>
    <property type="match status" value="1"/>
</dbReference>
<sequence>MKTVVINNQTFQLHSGYQQDESRRQEFNRLMHTTWGFDFENYYQCGYWDETCILHTLFDGDKAVSHVTVSLFRSVISSRPVTLLQQGTVMTDKAYQRQGLSRWLMEYIAREYKDQVYGMFLFANDTVLDFYPRFGFVPVKEYQAFKKTTPRKADIAAKRRLNMDNAADLQLMENLAKHAMYHTVLPVQNYSLLFFYCYAYPKFGFRDSVYYIESLQAAVVAQQEDDTLHILEICAPTAIALDDVIAAFADDTIHTVALGFAPVENGFSYREHKEEDLTLFVSPELLPLFQEHRYMIPVLSHT</sequence>
<organism evidence="1 2">
    <name type="scientific">Chitinophaga solisilvae</name>
    <dbReference type="NCBI Taxonomy" id="1233460"/>
    <lineage>
        <taxon>Bacteria</taxon>
        <taxon>Pseudomonadati</taxon>
        <taxon>Bacteroidota</taxon>
        <taxon>Chitinophagia</taxon>
        <taxon>Chitinophagales</taxon>
        <taxon>Chitinophagaceae</taxon>
        <taxon>Chitinophaga</taxon>
    </lineage>
</organism>
<proteinExistence type="predicted"/>
<keyword evidence="2" id="KW-1185">Reference proteome</keyword>
<dbReference type="SUPFAM" id="SSF55729">
    <property type="entry name" value="Acyl-CoA N-acyltransferases (Nat)"/>
    <property type="match status" value="1"/>
</dbReference>
<dbReference type="AlphaFoldDB" id="A0A3S1BIB1"/>
<dbReference type="Proteomes" id="UP000281028">
    <property type="component" value="Unassembled WGS sequence"/>
</dbReference>
<dbReference type="InterPro" id="IPR016181">
    <property type="entry name" value="Acyl_CoA_acyltransferase"/>
</dbReference>